<proteinExistence type="inferred from homology"/>
<keyword evidence="3" id="KW-0175">Coiled coil</keyword>
<dbReference type="InterPro" id="IPR010809">
    <property type="entry name" value="FliD_C"/>
</dbReference>
<organism evidence="8 9">
    <name type="scientific">Oceanisphaera pacifica</name>
    <dbReference type="NCBI Taxonomy" id="2818389"/>
    <lineage>
        <taxon>Bacteria</taxon>
        <taxon>Pseudomonadati</taxon>
        <taxon>Pseudomonadota</taxon>
        <taxon>Gammaproteobacteria</taxon>
        <taxon>Aeromonadales</taxon>
        <taxon>Aeromonadaceae</taxon>
        <taxon>Oceanisphaera</taxon>
    </lineage>
</organism>
<dbReference type="InterPro" id="IPR003481">
    <property type="entry name" value="FliD_N"/>
</dbReference>
<gene>
    <name evidence="8" type="primary">fliD</name>
    <name evidence="8" type="ORF">J3U76_14085</name>
</gene>
<reference evidence="8 9" key="1">
    <citation type="submission" date="2021-03" db="EMBL/GenBank/DDBJ databases">
        <title>Oceanisphaera sp. nov., isolated from the intestine.</title>
        <authorList>
            <person name="Zhao L.-H."/>
            <person name="Shi L.-F."/>
        </authorList>
    </citation>
    <scope>NUCLEOTIDE SEQUENCE [LARGE SCALE GENOMIC DNA]</scope>
    <source>
        <strain evidence="8 9">DM8</strain>
    </source>
</reference>
<evidence type="ECO:0000256" key="2">
    <source>
        <dbReference type="ARBA" id="ARBA00011255"/>
    </source>
</evidence>
<dbReference type="InterPro" id="IPR040026">
    <property type="entry name" value="FliD"/>
</dbReference>
<dbReference type="RefSeq" id="WP_208006610.1">
    <property type="nucleotide sequence ID" value="NZ_JAGDFX010000024.1"/>
</dbReference>
<dbReference type="Proteomes" id="UP000664882">
    <property type="component" value="Unassembled WGS sequence"/>
</dbReference>
<keyword evidence="8" id="KW-0282">Flagellum</keyword>
<dbReference type="Pfam" id="PF02465">
    <property type="entry name" value="FliD_N"/>
    <property type="match status" value="1"/>
</dbReference>
<evidence type="ECO:0000313" key="8">
    <source>
        <dbReference type="EMBL" id="MBO1520739.1"/>
    </source>
</evidence>
<accession>A0ABS3NJH2</accession>
<dbReference type="PANTHER" id="PTHR30288">
    <property type="entry name" value="FLAGELLAR CAP/ASSEMBLY PROTEIN FLID"/>
    <property type="match status" value="1"/>
</dbReference>
<comment type="caution">
    <text evidence="8">The sequence shown here is derived from an EMBL/GenBank/DDBJ whole genome shotgun (WGS) entry which is preliminary data.</text>
</comment>
<dbReference type="Pfam" id="PF07196">
    <property type="entry name" value="Flagellin_IN"/>
    <property type="match status" value="1"/>
</dbReference>
<evidence type="ECO:0000256" key="5">
    <source>
        <dbReference type="RuleBase" id="RU362066"/>
    </source>
</evidence>
<keyword evidence="4 5" id="KW-0975">Bacterial flagellum</keyword>
<sequence>MAGLSIPGVGSGFPVQQFIDATVQSERAPKENAINRKQSKIDVQISSYASLTKELDAFKKSLNGLTDKDAFQQRSVTLSNEGFLTSKADKNAVAGSYDIEVKALAKADKVGSGYLGKTVDISDNLGAGSLNLSLGAESFSVNVGAENSSLADIAKAINQSDDNTGVSATVVTDDNGSRLVLFGDKTGIDNKVTVSTGDSFGGIFNNALDNIQAASDAVVKIDGATVTRSSNEITDAIAGVTLNLEKINTTDDPTTTLKIGYDKKAVTENLKEFVDAYNKVVETSKKLSSYDSENDKAGPLNGDSLLRGISSQLRDAMGEQVTGASSALQSLSDLGITTTRDGTLEIDNDILDDNIANNFNGIGRLFDGDSGLANKLDSLLDDFVGRDGILTNKKESLDLQSGKYDQQRLDLDVRMEKFELRVAKQFNAMDAMVAEMNNQMSTMMSMLGTGGML</sequence>
<name>A0ABS3NJH2_9GAMM</name>
<keyword evidence="5" id="KW-0964">Secreted</keyword>
<evidence type="ECO:0000259" key="6">
    <source>
        <dbReference type="Pfam" id="PF02465"/>
    </source>
</evidence>
<keyword evidence="8" id="KW-0966">Cell projection</keyword>
<evidence type="ECO:0000256" key="1">
    <source>
        <dbReference type="ARBA" id="ARBA00009764"/>
    </source>
</evidence>
<comment type="subunit">
    <text evidence="2 5">Homopentamer.</text>
</comment>
<feature type="domain" description="Flagellar hook-associated protein 2 N-terminal" evidence="6">
    <location>
        <begin position="11"/>
        <end position="108"/>
    </location>
</feature>
<dbReference type="Pfam" id="PF07195">
    <property type="entry name" value="FliD_C"/>
    <property type="match status" value="1"/>
</dbReference>
<evidence type="ECO:0000259" key="7">
    <source>
        <dbReference type="Pfam" id="PF07195"/>
    </source>
</evidence>
<dbReference type="InterPro" id="IPR010810">
    <property type="entry name" value="Flagellin_hook_IN_motif"/>
</dbReference>
<keyword evidence="8" id="KW-0969">Cilium</keyword>
<evidence type="ECO:0000256" key="4">
    <source>
        <dbReference type="ARBA" id="ARBA00023143"/>
    </source>
</evidence>
<protein>
    <recommendedName>
        <fullName evidence="5">Flagellar hook-associated protein 2</fullName>
        <shortName evidence="5">HAP2</shortName>
    </recommendedName>
    <alternativeName>
        <fullName evidence="5">Flagellar cap protein</fullName>
    </alternativeName>
</protein>
<keyword evidence="9" id="KW-1185">Reference proteome</keyword>
<feature type="domain" description="Flagellar hook-associated protein 2 C-terminal" evidence="7">
    <location>
        <begin position="214"/>
        <end position="438"/>
    </location>
</feature>
<dbReference type="EMBL" id="JAGDFX010000024">
    <property type="protein sequence ID" value="MBO1520739.1"/>
    <property type="molecule type" value="Genomic_DNA"/>
</dbReference>
<comment type="function">
    <text evidence="5">Required for morphogenesis and for the elongation of the flagellar filament by facilitating polymerization of the flagellin monomers at the tip of growing filament. Forms a capping structure, which prevents flagellin subunits (transported through the central channel of the flagellum) from leaking out without polymerization at the distal end.</text>
</comment>
<comment type="subcellular location">
    <subcellularLocation>
        <location evidence="5">Secreted</location>
    </subcellularLocation>
    <subcellularLocation>
        <location evidence="5">Bacterial flagellum</location>
    </subcellularLocation>
</comment>
<dbReference type="PANTHER" id="PTHR30288:SF0">
    <property type="entry name" value="FLAGELLAR HOOK-ASSOCIATED PROTEIN 2"/>
    <property type="match status" value="1"/>
</dbReference>
<evidence type="ECO:0000313" key="9">
    <source>
        <dbReference type="Proteomes" id="UP000664882"/>
    </source>
</evidence>
<evidence type="ECO:0000256" key="3">
    <source>
        <dbReference type="ARBA" id="ARBA00023054"/>
    </source>
</evidence>
<comment type="similarity">
    <text evidence="1 5">Belongs to the FliD family.</text>
</comment>